<feature type="domain" description="Methyltransferase type 11" evidence="1">
    <location>
        <begin position="107"/>
        <end position="144"/>
    </location>
</feature>
<dbReference type="SUPFAM" id="SSF53335">
    <property type="entry name" value="S-adenosyl-L-methionine-dependent methyltransferases"/>
    <property type="match status" value="1"/>
</dbReference>
<dbReference type="Proteomes" id="UP000544122">
    <property type="component" value="Unassembled WGS sequence"/>
</dbReference>
<organism evidence="2 3">
    <name type="scientific">Bradyrhizobium australiense</name>
    <dbReference type="NCBI Taxonomy" id="2721161"/>
    <lineage>
        <taxon>Bacteria</taxon>
        <taxon>Pseudomonadati</taxon>
        <taxon>Pseudomonadota</taxon>
        <taxon>Alphaproteobacteria</taxon>
        <taxon>Hyphomicrobiales</taxon>
        <taxon>Nitrobacteraceae</taxon>
        <taxon>Bradyrhizobium</taxon>
    </lineage>
</organism>
<dbReference type="InterPro" id="IPR029063">
    <property type="entry name" value="SAM-dependent_MTases_sf"/>
</dbReference>
<evidence type="ECO:0000313" key="3">
    <source>
        <dbReference type="Proteomes" id="UP000544122"/>
    </source>
</evidence>
<gene>
    <name evidence="2" type="ORF">HCN58_05925</name>
</gene>
<name>A0A7Y4GNP0_9BRAD</name>
<dbReference type="GO" id="GO:0008757">
    <property type="term" value="F:S-adenosylmethionine-dependent methyltransferase activity"/>
    <property type="evidence" value="ECO:0007669"/>
    <property type="project" value="InterPro"/>
</dbReference>
<keyword evidence="2" id="KW-0808">Transferase</keyword>
<accession>A0A7Y4GNP0</accession>
<keyword evidence="2" id="KW-0489">Methyltransferase</keyword>
<comment type="caution">
    <text evidence="2">The sequence shown here is derived from an EMBL/GenBank/DDBJ whole genome shotgun (WGS) entry which is preliminary data.</text>
</comment>
<protein>
    <submittedName>
        <fullName evidence="2">Class I SAM-dependent methyltransferase</fullName>
    </submittedName>
</protein>
<dbReference type="Pfam" id="PF08241">
    <property type="entry name" value="Methyltransf_11"/>
    <property type="match status" value="1"/>
</dbReference>
<dbReference type="AlphaFoldDB" id="A0A7Y4GNP0"/>
<evidence type="ECO:0000259" key="1">
    <source>
        <dbReference type="Pfam" id="PF08241"/>
    </source>
</evidence>
<sequence>MLSGTEHYLALDAVRYANNSLNLQIFEELIGLFRAQAPIPDDAEFPLVQPSLPSYAFPADVLTSARLDAALSPKRLELIRASIRNPATTARADAPICYIAPWEPGVIRDATVDLVLSQSVLEYPRDLAGIYAEMCRWLKPGGVMSHEIDFKSMGLTTEWNGHWSCSDAVWRLAAGRRRNRVNREPHSTHIALIEKMGCRIVRDQRIMRPSGITRAQLAPRFHFLVDDDLTTSSALIQAVKPA</sequence>
<dbReference type="RefSeq" id="WP_171578402.1">
    <property type="nucleotide sequence ID" value="NZ_JAAVLX010000002.1"/>
</dbReference>
<proteinExistence type="predicted"/>
<dbReference type="GO" id="GO:0032259">
    <property type="term" value="P:methylation"/>
    <property type="evidence" value="ECO:0007669"/>
    <property type="project" value="UniProtKB-KW"/>
</dbReference>
<dbReference type="InterPro" id="IPR013216">
    <property type="entry name" value="Methyltransf_11"/>
</dbReference>
<dbReference type="EMBL" id="JAAVLX010000002">
    <property type="protein sequence ID" value="NOJ39145.1"/>
    <property type="molecule type" value="Genomic_DNA"/>
</dbReference>
<keyword evidence="3" id="KW-1185">Reference proteome</keyword>
<reference evidence="2 3" key="1">
    <citation type="submission" date="2020-03" db="EMBL/GenBank/DDBJ databases">
        <title>Bradyrhizobium diversity isolated from nodules of Indigofera sp.</title>
        <authorList>
            <person name="Klepa M."/>
            <person name="Helene L."/>
            <person name="Hungria M."/>
        </authorList>
    </citation>
    <scope>NUCLEOTIDE SEQUENCE [LARGE SCALE GENOMIC DNA]</scope>
    <source>
        <strain evidence="2 3">WSM 1791</strain>
    </source>
</reference>
<dbReference type="Gene3D" id="3.40.50.150">
    <property type="entry name" value="Vaccinia Virus protein VP39"/>
    <property type="match status" value="1"/>
</dbReference>
<evidence type="ECO:0000313" key="2">
    <source>
        <dbReference type="EMBL" id="NOJ39145.1"/>
    </source>
</evidence>